<dbReference type="InterPro" id="IPR001920">
    <property type="entry name" value="Asp/Glu_race"/>
</dbReference>
<dbReference type="GO" id="GO:0008360">
    <property type="term" value="P:regulation of cell shape"/>
    <property type="evidence" value="ECO:0007669"/>
    <property type="project" value="UniProtKB-KW"/>
</dbReference>
<keyword evidence="6 7" id="KW-0961">Cell wall biogenesis/degradation</keyword>
<feature type="binding site" evidence="7">
    <location>
        <begin position="77"/>
        <end position="78"/>
    </location>
    <ligand>
        <name>substrate</name>
    </ligand>
</feature>
<feature type="binding site" evidence="7">
    <location>
        <begin position="45"/>
        <end position="46"/>
    </location>
    <ligand>
        <name>substrate</name>
    </ligand>
</feature>
<dbReference type="GO" id="GO:0008881">
    <property type="term" value="F:glutamate racemase activity"/>
    <property type="evidence" value="ECO:0007669"/>
    <property type="project" value="UniProtKB-UniRule"/>
</dbReference>
<dbReference type="EC" id="5.1.1.3" evidence="2 7"/>
<dbReference type="InterPro" id="IPR018187">
    <property type="entry name" value="Asp/Glu_racemase_AS_1"/>
</dbReference>
<dbReference type="Gene3D" id="3.40.50.1860">
    <property type="match status" value="2"/>
</dbReference>
<dbReference type="HAMAP" id="MF_00258">
    <property type="entry name" value="Glu_racemase"/>
    <property type="match status" value="1"/>
</dbReference>
<gene>
    <name evidence="7 8" type="primary">murI</name>
    <name evidence="8" type="ordered locus">SGRA_0338</name>
</gene>
<feature type="binding site" evidence="7">
    <location>
        <begin position="13"/>
        <end position="14"/>
    </location>
    <ligand>
        <name>substrate</name>
    </ligand>
</feature>
<dbReference type="Proteomes" id="UP000007519">
    <property type="component" value="Chromosome"/>
</dbReference>
<dbReference type="PANTHER" id="PTHR21198">
    <property type="entry name" value="GLUTAMATE RACEMASE"/>
    <property type="match status" value="1"/>
</dbReference>
<keyword evidence="5 7" id="KW-0413">Isomerase</keyword>
<dbReference type="eggNOG" id="COG0796">
    <property type="taxonomic scope" value="Bacteria"/>
</dbReference>
<dbReference type="EMBL" id="CP002831">
    <property type="protein sequence ID" value="AFC23077.1"/>
    <property type="molecule type" value="Genomic_DNA"/>
</dbReference>
<evidence type="ECO:0000256" key="3">
    <source>
        <dbReference type="ARBA" id="ARBA00022960"/>
    </source>
</evidence>
<dbReference type="Pfam" id="PF01177">
    <property type="entry name" value="Asp_Glu_race"/>
    <property type="match status" value="1"/>
</dbReference>
<dbReference type="AlphaFoldDB" id="H6L7P5"/>
<comment type="pathway">
    <text evidence="7">Cell wall biogenesis; peptidoglycan biosynthesis.</text>
</comment>
<reference evidence="8 9" key="1">
    <citation type="journal article" date="2012" name="Stand. Genomic Sci.">
        <title>Complete genome sequencing and analysis of Saprospira grandis str. Lewin, a predatory marine bacterium.</title>
        <authorList>
            <person name="Saw J.H."/>
            <person name="Yuryev A."/>
            <person name="Kanbe M."/>
            <person name="Hou S."/>
            <person name="Young A.G."/>
            <person name="Aizawa S."/>
            <person name="Alam M."/>
        </authorList>
    </citation>
    <scope>NUCLEOTIDE SEQUENCE [LARGE SCALE GENOMIC DNA]</scope>
    <source>
        <strain evidence="8 9">Lewin</strain>
    </source>
</reference>
<name>H6L7P5_SAPGL</name>
<sequence>MATAKHGPIGIFDSGIGGLTVAAGISQALPQESIIYLGDTAHLPYGEKSPEAIANYALHISRFLVEQGCKMLVIACNTASAAALGRLKAYWGDRLPIVDVITPLVKSMAQKNYKKVGVIGTKVTTRIDQYPQQLQALRPDIAVSSLATGMLASMIEEGFINNAVSQAVLHQYLSYPDFQDIEALLLACTHYPLIRPEIEAFYEGRVAVFDSIAAVVEEVKAQLVQNDMQAKTDLAPLAQFYVTDYTPSFEKATALFYKRKLHLQELDWKEEGLSFAKT</sequence>
<evidence type="ECO:0000313" key="9">
    <source>
        <dbReference type="Proteomes" id="UP000007519"/>
    </source>
</evidence>
<dbReference type="HOGENOM" id="CLU_052344_0_2_10"/>
<dbReference type="PROSITE" id="PS00924">
    <property type="entry name" value="ASP_GLU_RACEMASE_2"/>
    <property type="match status" value="1"/>
</dbReference>
<dbReference type="NCBIfam" id="TIGR00067">
    <property type="entry name" value="glut_race"/>
    <property type="match status" value="1"/>
</dbReference>
<feature type="binding site" evidence="7">
    <location>
        <begin position="189"/>
        <end position="190"/>
    </location>
    <ligand>
        <name>substrate</name>
    </ligand>
</feature>
<comment type="similarity">
    <text evidence="7">Belongs to the aspartate/glutamate racemases family.</text>
</comment>
<evidence type="ECO:0000256" key="4">
    <source>
        <dbReference type="ARBA" id="ARBA00022984"/>
    </source>
</evidence>
<dbReference type="PANTHER" id="PTHR21198:SF2">
    <property type="entry name" value="GLUTAMATE RACEMASE"/>
    <property type="match status" value="1"/>
</dbReference>
<feature type="active site" description="Proton donor/acceptor" evidence="7">
    <location>
        <position position="188"/>
    </location>
</feature>
<dbReference type="OrthoDB" id="9801055at2"/>
<keyword evidence="4 7" id="KW-0573">Peptidoglycan synthesis</keyword>
<dbReference type="GO" id="GO:0071555">
    <property type="term" value="P:cell wall organization"/>
    <property type="evidence" value="ECO:0007669"/>
    <property type="project" value="UniProtKB-KW"/>
</dbReference>
<evidence type="ECO:0000256" key="5">
    <source>
        <dbReference type="ARBA" id="ARBA00023235"/>
    </source>
</evidence>
<accession>H6L7P5</accession>
<keyword evidence="9" id="KW-1185">Reference proteome</keyword>
<evidence type="ECO:0000256" key="7">
    <source>
        <dbReference type="HAMAP-Rule" id="MF_00258"/>
    </source>
</evidence>
<comment type="function">
    <text evidence="7">Provides the (R)-glutamate required for cell wall biosynthesis.</text>
</comment>
<dbReference type="InterPro" id="IPR033134">
    <property type="entry name" value="Asp/Glu_racemase_AS_2"/>
</dbReference>
<dbReference type="UniPathway" id="UPA00219"/>
<proteinExistence type="inferred from homology"/>
<dbReference type="PROSITE" id="PS00923">
    <property type="entry name" value="ASP_GLU_RACEMASE_1"/>
    <property type="match status" value="1"/>
</dbReference>
<evidence type="ECO:0000256" key="1">
    <source>
        <dbReference type="ARBA" id="ARBA00001602"/>
    </source>
</evidence>
<dbReference type="InterPro" id="IPR004391">
    <property type="entry name" value="Glu_race"/>
</dbReference>
<comment type="catalytic activity">
    <reaction evidence="1 7">
        <text>L-glutamate = D-glutamate</text>
        <dbReference type="Rhea" id="RHEA:12813"/>
        <dbReference type="ChEBI" id="CHEBI:29985"/>
        <dbReference type="ChEBI" id="CHEBI:29986"/>
        <dbReference type="EC" id="5.1.1.3"/>
    </reaction>
</comment>
<feature type="active site" description="Proton donor/acceptor" evidence="7">
    <location>
        <position position="76"/>
    </location>
</feature>
<dbReference type="GO" id="GO:0009252">
    <property type="term" value="P:peptidoglycan biosynthetic process"/>
    <property type="evidence" value="ECO:0007669"/>
    <property type="project" value="UniProtKB-UniRule"/>
</dbReference>
<protein>
    <recommendedName>
        <fullName evidence="2 7">Glutamate racemase</fullName>
        <ecNumber evidence="2 7">5.1.1.3</ecNumber>
    </recommendedName>
</protein>
<keyword evidence="3 7" id="KW-0133">Cell shape</keyword>
<evidence type="ECO:0000256" key="6">
    <source>
        <dbReference type="ARBA" id="ARBA00023316"/>
    </source>
</evidence>
<dbReference type="KEGG" id="sgn:SGRA_0338"/>
<dbReference type="RefSeq" id="WP_014373324.1">
    <property type="nucleotide sequence ID" value="NC_016940.1"/>
</dbReference>
<dbReference type="STRING" id="984262.SGRA_0338"/>
<dbReference type="InterPro" id="IPR015942">
    <property type="entry name" value="Asp/Glu/hydantoin_racemase"/>
</dbReference>
<dbReference type="SUPFAM" id="SSF53681">
    <property type="entry name" value="Aspartate/glutamate racemase"/>
    <property type="match status" value="2"/>
</dbReference>
<evidence type="ECO:0000313" key="8">
    <source>
        <dbReference type="EMBL" id="AFC23077.1"/>
    </source>
</evidence>
<organism evidence="8 9">
    <name type="scientific">Saprospira grandis (strain Lewin)</name>
    <dbReference type="NCBI Taxonomy" id="984262"/>
    <lineage>
        <taxon>Bacteria</taxon>
        <taxon>Pseudomonadati</taxon>
        <taxon>Bacteroidota</taxon>
        <taxon>Saprospiria</taxon>
        <taxon>Saprospirales</taxon>
        <taxon>Saprospiraceae</taxon>
        <taxon>Saprospira</taxon>
    </lineage>
</organism>
<evidence type="ECO:0000256" key="2">
    <source>
        <dbReference type="ARBA" id="ARBA00013090"/>
    </source>
</evidence>